<dbReference type="VEuPathDB" id="FungiDB:SCHCODRAFT_02644633"/>
<organism evidence="3">
    <name type="scientific">Schizophyllum commune (strain H4-8 / FGSC 9210)</name>
    <name type="common">Split gill fungus</name>
    <dbReference type="NCBI Taxonomy" id="578458"/>
    <lineage>
        <taxon>Eukaryota</taxon>
        <taxon>Fungi</taxon>
        <taxon>Dikarya</taxon>
        <taxon>Basidiomycota</taxon>
        <taxon>Agaricomycotina</taxon>
        <taxon>Agaricomycetes</taxon>
        <taxon>Agaricomycetidae</taxon>
        <taxon>Agaricales</taxon>
        <taxon>Schizophyllaceae</taxon>
        <taxon>Schizophyllum</taxon>
    </lineage>
</organism>
<dbReference type="AlphaFoldDB" id="D8QKX5"/>
<dbReference type="Proteomes" id="UP000007431">
    <property type="component" value="Unassembled WGS sequence"/>
</dbReference>
<dbReference type="HOGENOM" id="CLU_2086158_0_0_1"/>
<name>D8QKX5_SCHCM</name>
<keyword evidence="3" id="KW-1185">Reference proteome</keyword>
<dbReference type="OMA" id="REFAHHK"/>
<sequence length="117" mass="13200">MANNQEMKHPAAAVKVGGQRHFMSRRPRPASTAPRTEVPEVAEPVSDAFDDYPRPTPNHEQQQEHPRHDEVPKKARQERHFEQPRWNAKQAMNAMPRNAGAFATGARIAQPASKMAM</sequence>
<reference evidence="2 3" key="1">
    <citation type="journal article" date="2010" name="Nat. Biotechnol.">
        <title>Genome sequence of the model mushroom Schizophyllum commune.</title>
        <authorList>
            <person name="Ohm R.A."/>
            <person name="de Jong J.F."/>
            <person name="Lugones L.G."/>
            <person name="Aerts A."/>
            <person name="Kothe E."/>
            <person name="Stajich J.E."/>
            <person name="de Vries R.P."/>
            <person name="Record E."/>
            <person name="Levasseur A."/>
            <person name="Baker S.E."/>
            <person name="Bartholomew K.A."/>
            <person name="Coutinho P.M."/>
            <person name="Erdmann S."/>
            <person name="Fowler T.J."/>
            <person name="Gathman A.C."/>
            <person name="Lombard V."/>
            <person name="Henrissat B."/>
            <person name="Knabe N."/>
            <person name="Kuees U."/>
            <person name="Lilly W.W."/>
            <person name="Lindquist E."/>
            <person name="Lucas S."/>
            <person name="Magnuson J.K."/>
            <person name="Piumi F."/>
            <person name="Raudaskoski M."/>
            <person name="Salamov A."/>
            <person name="Schmutz J."/>
            <person name="Schwarze F.W.M.R."/>
            <person name="vanKuyk P.A."/>
            <person name="Horton J.S."/>
            <person name="Grigoriev I.V."/>
            <person name="Woesten H.A.B."/>
        </authorList>
    </citation>
    <scope>NUCLEOTIDE SEQUENCE [LARGE SCALE GENOMIC DNA]</scope>
    <source>
        <strain evidence="3">H4-8 / FGSC 9210</strain>
    </source>
</reference>
<gene>
    <name evidence="2" type="ORF">SCHCODRAFT_238609</name>
</gene>
<feature type="region of interest" description="Disordered" evidence="1">
    <location>
        <begin position="1"/>
        <end position="88"/>
    </location>
</feature>
<dbReference type="RefSeq" id="XP_003026409.1">
    <property type="nucleotide sequence ID" value="XM_003026363.1"/>
</dbReference>
<dbReference type="KEGG" id="scm:SCHCO_02644633"/>
<evidence type="ECO:0000313" key="3">
    <source>
        <dbReference type="Proteomes" id="UP000007431"/>
    </source>
</evidence>
<dbReference type="EMBL" id="GL377317">
    <property type="protein sequence ID" value="EFI91506.1"/>
    <property type="molecule type" value="Genomic_DNA"/>
</dbReference>
<dbReference type="InParanoid" id="D8QKX5"/>
<accession>D8QKX5</accession>
<dbReference type="OrthoDB" id="3228420at2759"/>
<feature type="compositionally biased region" description="Basic and acidic residues" evidence="1">
    <location>
        <begin position="61"/>
        <end position="83"/>
    </location>
</feature>
<evidence type="ECO:0000313" key="2">
    <source>
        <dbReference type="EMBL" id="EFI91506.1"/>
    </source>
</evidence>
<dbReference type="GeneID" id="9593049"/>
<proteinExistence type="predicted"/>
<evidence type="ECO:0000256" key="1">
    <source>
        <dbReference type="SAM" id="MobiDB-lite"/>
    </source>
</evidence>
<protein>
    <submittedName>
        <fullName evidence="2">Uncharacterized protein</fullName>
    </submittedName>
</protein>